<evidence type="ECO:0000313" key="1">
    <source>
        <dbReference type="EMBL" id="QWK92123.1"/>
    </source>
</evidence>
<keyword evidence="2" id="KW-1185">Reference proteome</keyword>
<sequence>MTASDILRSARPDVTVDLMRRTGLDDAMLVRPKNEVLFFAVRACSLINPVAATLSRE</sequence>
<name>A0A975S3I1_9RHOB</name>
<evidence type="ECO:0000313" key="2">
    <source>
        <dbReference type="Proteomes" id="UP000679352"/>
    </source>
</evidence>
<geneLocation type="plasmid" evidence="1 2">
    <name>p1</name>
</geneLocation>
<reference evidence="1" key="1">
    <citation type="submission" date="2021-06" db="EMBL/GenBank/DDBJ databases">
        <authorList>
            <person name="Lee C.-S."/>
            <person name="Jin L."/>
        </authorList>
    </citation>
    <scope>NUCLEOTIDE SEQUENCE</scope>
    <source>
        <strain evidence="1">Con5</strain>
        <plasmid evidence="1">p1</plasmid>
    </source>
</reference>
<accession>A0A975S3I1</accession>
<dbReference type="RefSeq" id="WP_215505200.1">
    <property type="nucleotide sequence ID" value="NZ_CP076362.1"/>
</dbReference>
<gene>
    <name evidence="1" type="ORF">KM031_17605</name>
</gene>
<dbReference type="Proteomes" id="UP000679352">
    <property type="component" value="Plasmid p1"/>
</dbReference>
<organism evidence="1 2">
    <name type="scientific">Gemmobacter fulvus</name>
    <dbReference type="NCBI Taxonomy" id="2840474"/>
    <lineage>
        <taxon>Bacteria</taxon>
        <taxon>Pseudomonadati</taxon>
        <taxon>Pseudomonadota</taxon>
        <taxon>Alphaproteobacteria</taxon>
        <taxon>Rhodobacterales</taxon>
        <taxon>Paracoccaceae</taxon>
        <taxon>Gemmobacter</taxon>
    </lineage>
</organism>
<dbReference type="KEGG" id="gfu:KM031_17605"/>
<protein>
    <submittedName>
        <fullName evidence="1">Uncharacterized protein</fullName>
    </submittedName>
</protein>
<keyword evidence="1" id="KW-0614">Plasmid</keyword>
<dbReference type="AlphaFoldDB" id="A0A975S3I1"/>
<dbReference type="EMBL" id="CP076362">
    <property type="protein sequence ID" value="QWK92123.1"/>
    <property type="molecule type" value="Genomic_DNA"/>
</dbReference>
<proteinExistence type="predicted"/>